<dbReference type="EMBL" id="OZ021743">
    <property type="protein sequence ID" value="CAK9329685.1"/>
    <property type="molecule type" value="Genomic_DNA"/>
</dbReference>
<evidence type="ECO:0000313" key="2">
    <source>
        <dbReference type="Proteomes" id="UP001642487"/>
    </source>
</evidence>
<evidence type="ECO:0000313" key="1">
    <source>
        <dbReference type="EMBL" id="CAK9329685.1"/>
    </source>
</evidence>
<proteinExistence type="predicted"/>
<name>A0ABP0ZA92_9ROSI</name>
<dbReference type="Proteomes" id="UP001642487">
    <property type="component" value="Chromosome 9"/>
</dbReference>
<keyword evidence="2" id="KW-1185">Reference proteome</keyword>
<feature type="non-terminal residue" evidence="1">
    <location>
        <position position="1"/>
    </location>
</feature>
<protein>
    <submittedName>
        <fullName evidence="1">Uncharacterized protein</fullName>
    </submittedName>
</protein>
<sequence length="74" mass="8661">YFIITKIPCCPFHLPDFLVVVLHFSQLQSCSCHKRSERLNVSWGHHNEIRASTSDVWGCRKATKRLEHQIGWVL</sequence>
<gene>
    <name evidence="1" type="ORF">CITCOLO1_LOCUS22162</name>
</gene>
<reference evidence="1 2" key="1">
    <citation type="submission" date="2024-03" db="EMBL/GenBank/DDBJ databases">
        <authorList>
            <person name="Gkanogiannis A."/>
            <person name="Becerra Lopez-Lavalle L."/>
        </authorList>
    </citation>
    <scope>NUCLEOTIDE SEQUENCE [LARGE SCALE GENOMIC DNA]</scope>
</reference>
<organism evidence="1 2">
    <name type="scientific">Citrullus colocynthis</name>
    <name type="common">colocynth</name>
    <dbReference type="NCBI Taxonomy" id="252529"/>
    <lineage>
        <taxon>Eukaryota</taxon>
        <taxon>Viridiplantae</taxon>
        <taxon>Streptophyta</taxon>
        <taxon>Embryophyta</taxon>
        <taxon>Tracheophyta</taxon>
        <taxon>Spermatophyta</taxon>
        <taxon>Magnoliopsida</taxon>
        <taxon>eudicotyledons</taxon>
        <taxon>Gunneridae</taxon>
        <taxon>Pentapetalae</taxon>
        <taxon>rosids</taxon>
        <taxon>fabids</taxon>
        <taxon>Cucurbitales</taxon>
        <taxon>Cucurbitaceae</taxon>
        <taxon>Benincaseae</taxon>
        <taxon>Citrullus</taxon>
    </lineage>
</organism>
<accession>A0ABP0ZA92</accession>